<dbReference type="EMBL" id="CM007903">
    <property type="protein sequence ID" value="OTF96969.1"/>
    <property type="molecule type" value="Genomic_DNA"/>
</dbReference>
<dbReference type="SMART" id="SM00256">
    <property type="entry name" value="FBOX"/>
    <property type="match status" value="1"/>
</dbReference>
<evidence type="ECO:0000256" key="1">
    <source>
        <dbReference type="SAM" id="Coils"/>
    </source>
</evidence>
<dbReference type="Proteomes" id="UP000215914">
    <property type="component" value="Chromosome 14"/>
</dbReference>
<dbReference type="InParanoid" id="A0A251SDN7"/>
<gene>
    <name evidence="3" type="ORF">HannXRQ_Chr14g0429371</name>
</gene>
<dbReference type="InterPro" id="IPR053197">
    <property type="entry name" value="F-box_SCFL_complex_component"/>
</dbReference>
<dbReference type="InterPro" id="IPR032675">
    <property type="entry name" value="LRR_dom_sf"/>
</dbReference>
<evidence type="ECO:0000313" key="4">
    <source>
        <dbReference type="Proteomes" id="UP000215914"/>
    </source>
</evidence>
<organism evidence="3 4">
    <name type="scientific">Helianthus annuus</name>
    <name type="common">Common sunflower</name>
    <dbReference type="NCBI Taxonomy" id="4232"/>
    <lineage>
        <taxon>Eukaryota</taxon>
        <taxon>Viridiplantae</taxon>
        <taxon>Streptophyta</taxon>
        <taxon>Embryophyta</taxon>
        <taxon>Tracheophyta</taxon>
        <taxon>Spermatophyta</taxon>
        <taxon>Magnoliopsida</taxon>
        <taxon>eudicotyledons</taxon>
        <taxon>Gunneridae</taxon>
        <taxon>Pentapetalae</taxon>
        <taxon>asterids</taxon>
        <taxon>campanulids</taxon>
        <taxon>Asterales</taxon>
        <taxon>Asteraceae</taxon>
        <taxon>Asteroideae</taxon>
        <taxon>Heliantheae alliance</taxon>
        <taxon>Heliantheae</taxon>
        <taxon>Helianthus</taxon>
    </lineage>
</organism>
<dbReference type="PROSITE" id="PS50181">
    <property type="entry name" value="FBOX"/>
    <property type="match status" value="1"/>
</dbReference>
<accession>A0A251SDN7</accession>
<feature type="coiled-coil region" evidence="1">
    <location>
        <begin position="390"/>
        <end position="446"/>
    </location>
</feature>
<dbReference type="InterPro" id="IPR055411">
    <property type="entry name" value="LRR_FXL15/At3g58940/PEG3-like"/>
</dbReference>
<dbReference type="InterPro" id="IPR053781">
    <property type="entry name" value="F-box_AtFBL13-like"/>
</dbReference>
<proteinExistence type="predicted"/>
<dbReference type="Pfam" id="PF00646">
    <property type="entry name" value="F-box"/>
    <property type="match status" value="1"/>
</dbReference>
<dbReference type="PANTHER" id="PTHR34223">
    <property type="entry name" value="OS11G0201299 PROTEIN"/>
    <property type="match status" value="1"/>
</dbReference>
<feature type="domain" description="F-box" evidence="2">
    <location>
        <begin position="14"/>
        <end position="67"/>
    </location>
</feature>
<protein>
    <submittedName>
        <fullName evidence="3">Putative F-box domain, Leucine-rich repeat domain, L domain-like protein</fullName>
    </submittedName>
</protein>
<dbReference type="CDD" id="cd22160">
    <property type="entry name" value="F-box_AtFBL13-like"/>
    <property type="match status" value="1"/>
</dbReference>
<keyword evidence="1" id="KW-0175">Coiled coil</keyword>
<dbReference type="SUPFAM" id="SSF52047">
    <property type="entry name" value="RNI-like"/>
    <property type="match status" value="1"/>
</dbReference>
<dbReference type="InterPro" id="IPR036047">
    <property type="entry name" value="F-box-like_dom_sf"/>
</dbReference>
<name>A0A251SDN7_HELAN</name>
<reference evidence="4" key="1">
    <citation type="journal article" date="2017" name="Nature">
        <title>The sunflower genome provides insights into oil metabolism, flowering and Asterid evolution.</title>
        <authorList>
            <person name="Badouin H."/>
            <person name="Gouzy J."/>
            <person name="Grassa C.J."/>
            <person name="Murat F."/>
            <person name="Staton S.E."/>
            <person name="Cottret L."/>
            <person name="Lelandais-Briere C."/>
            <person name="Owens G.L."/>
            <person name="Carrere S."/>
            <person name="Mayjonade B."/>
            <person name="Legrand L."/>
            <person name="Gill N."/>
            <person name="Kane N.C."/>
            <person name="Bowers J.E."/>
            <person name="Hubner S."/>
            <person name="Bellec A."/>
            <person name="Berard A."/>
            <person name="Berges H."/>
            <person name="Blanchet N."/>
            <person name="Boniface M.C."/>
            <person name="Brunel D."/>
            <person name="Catrice O."/>
            <person name="Chaidir N."/>
            <person name="Claudel C."/>
            <person name="Donnadieu C."/>
            <person name="Faraut T."/>
            <person name="Fievet G."/>
            <person name="Helmstetter N."/>
            <person name="King M."/>
            <person name="Knapp S.J."/>
            <person name="Lai Z."/>
            <person name="Le Paslier M.C."/>
            <person name="Lippi Y."/>
            <person name="Lorenzon L."/>
            <person name="Mandel J.R."/>
            <person name="Marage G."/>
            <person name="Marchand G."/>
            <person name="Marquand E."/>
            <person name="Bret-Mestries E."/>
            <person name="Morien E."/>
            <person name="Nambeesan S."/>
            <person name="Nguyen T."/>
            <person name="Pegot-Espagnet P."/>
            <person name="Pouilly N."/>
            <person name="Raftis F."/>
            <person name="Sallet E."/>
            <person name="Schiex T."/>
            <person name="Thomas J."/>
            <person name="Vandecasteele C."/>
            <person name="Vares D."/>
            <person name="Vear F."/>
            <person name="Vautrin S."/>
            <person name="Crespi M."/>
            <person name="Mangin B."/>
            <person name="Burke J.M."/>
            <person name="Salse J."/>
            <person name="Munos S."/>
            <person name="Vincourt P."/>
            <person name="Rieseberg L.H."/>
            <person name="Langlade N.B."/>
        </authorList>
    </citation>
    <scope>NUCLEOTIDE SEQUENCE [LARGE SCALE GENOMIC DNA]</scope>
    <source>
        <strain evidence="4">cv. SF193</strain>
    </source>
</reference>
<evidence type="ECO:0000259" key="2">
    <source>
        <dbReference type="PROSITE" id="PS50181"/>
    </source>
</evidence>
<evidence type="ECO:0000313" key="3">
    <source>
        <dbReference type="EMBL" id="OTF96969.1"/>
    </source>
</evidence>
<dbReference type="AlphaFoldDB" id="A0A251SDN7"/>
<dbReference type="PANTHER" id="PTHR34223:SF101">
    <property type="entry name" value="F-BOX DOMAIN-CONTAINING PROTEIN"/>
    <property type="match status" value="1"/>
</dbReference>
<keyword evidence="4" id="KW-1185">Reference proteome</keyword>
<dbReference type="Gene3D" id="3.80.10.10">
    <property type="entry name" value="Ribonuclease Inhibitor"/>
    <property type="match status" value="1"/>
</dbReference>
<dbReference type="SUPFAM" id="SSF81383">
    <property type="entry name" value="F-box domain"/>
    <property type="match status" value="1"/>
</dbReference>
<dbReference type="Pfam" id="PF24758">
    <property type="entry name" value="LRR_At5g56370"/>
    <property type="match status" value="1"/>
</dbReference>
<dbReference type="InterPro" id="IPR001810">
    <property type="entry name" value="F-box_dom"/>
</dbReference>
<dbReference type="Gene3D" id="1.20.1280.50">
    <property type="match status" value="1"/>
</dbReference>
<sequence length="527" mass="60136">MDSGHGEIIENAEGDRLSNLPDDLIYRILSYISIKHVVQTSALSSRWRYIWTSVPHLNFSTTDFRRLPRFSKFVTRLLSGRNNQSEVSSVNFTFRGKVSQEFVQRILDYAFSHNVQQLNITCLPGRLYCLAEFPHSLFSSQSLKHFTFTGRIQTWNATVPTWALPNLTTLNLTYYSDTWDGLFSNCANLKNLTLKSSTILNCFGISHPGLSSLTLEDDKVRVNVVTPQLKSLTIKNWRGIHLISAPNLSSLHYTDHYCSYKDNDDGPLQLPSDLPHLEKVDIIITSDHDNKAYTHKIVRLLQQLRYVKFLTLSLELVKFFSSSVELFSHQTSPFVNLKSLKIYPSYVSPYDQAQQKVTMSTEVKDYLLGGSPGATFTMVSHEEIRVVKNVTSARNLMRKLQDQLKENIETNTSHIELDKAPVESHVKAAREQLDDMKRKVSMVQRISTLLTDVPTSYRDKDKLQARLYGLCIHIDTIMKHLDTIVKHVNDQMEIECDNKVHEAATSSQPLLTGLELSPFAAYWDGEV</sequence>